<keyword evidence="2" id="KW-1185">Reference proteome</keyword>
<protein>
    <submittedName>
        <fullName evidence="1">Uncharacterized protein</fullName>
    </submittedName>
</protein>
<reference evidence="1 2" key="1">
    <citation type="submission" date="2023-09" db="EMBL/GenBank/DDBJ databases">
        <authorList>
            <person name="Wang M."/>
        </authorList>
    </citation>
    <scope>NUCLEOTIDE SEQUENCE [LARGE SCALE GENOMIC DNA]</scope>
    <source>
        <strain evidence="1">GT-2023</strain>
        <tissue evidence="1">Liver</tissue>
    </source>
</reference>
<sequence length="95" mass="10667">MNIKHLMIGITGGGKTGLACYVTLRNLLNSTLERSKTSWSNWHSQTILQPWPTQAQRYTGGGWSSMTRCLWGRWKEEGPDGCRDQAVEDPPSTQT</sequence>
<proteinExistence type="predicted"/>
<name>A0ABR3LXV7_9TELE</name>
<dbReference type="EMBL" id="JAYMGO010000018">
    <property type="protein sequence ID" value="KAL1256263.1"/>
    <property type="molecule type" value="Genomic_DNA"/>
</dbReference>
<dbReference type="Proteomes" id="UP001558613">
    <property type="component" value="Unassembled WGS sequence"/>
</dbReference>
<gene>
    <name evidence="1" type="ORF">QQF64_011808</name>
</gene>
<comment type="caution">
    <text evidence="1">The sequence shown here is derived from an EMBL/GenBank/DDBJ whole genome shotgun (WGS) entry which is preliminary data.</text>
</comment>
<organism evidence="1 2">
    <name type="scientific">Cirrhinus molitorella</name>
    <name type="common">mud carp</name>
    <dbReference type="NCBI Taxonomy" id="172907"/>
    <lineage>
        <taxon>Eukaryota</taxon>
        <taxon>Metazoa</taxon>
        <taxon>Chordata</taxon>
        <taxon>Craniata</taxon>
        <taxon>Vertebrata</taxon>
        <taxon>Euteleostomi</taxon>
        <taxon>Actinopterygii</taxon>
        <taxon>Neopterygii</taxon>
        <taxon>Teleostei</taxon>
        <taxon>Ostariophysi</taxon>
        <taxon>Cypriniformes</taxon>
        <taxon>Cyprinidae</taxon>
        <taxon>Labeoninae</taxon>
        <taxon>Labeonini</taxon>
        <taxon>Cirrhinus</taxon>
    </lineage>
</organism>
<evidence type="ECO:0000313" key="1">
    <source>
        <dbReference type="EMBL" id="KAL1256263.1"/>
    </source>
</evidence>
<evidence type="ECO:0000313" key="2">
    <source>
        <dbReference type="Proteomes" id="UP001558613"/>
    </source>
</evidence>
<accession>A0ABR3LXV7</accession>